<sequence>MEWSKTEGKSSDHKPKDSKIIHKETHLKDLPETPYISYIPRKECLRTFDVLKQVKSDSTINLPMQRGNINDINVVLCRLPENKYFCYCCRAFDEIGTVFCIDSHNHLEIFESELAYYQSFCVYCDGFVYVLGGNNKSSPLSQCIRFNLFKKRWERRANFVNQIYYYSGGQIQGFIIYSAMNGVNIYDPFANSHQEVLSNLSISKLVFAGNCKGYCLEFSGGIYESDFNNIFAWKHVGKLYFKFSPLLGYEVCIQNNIYFTCWPYVYKFSLNKYTVEEYFSFENPESYLKAI</sequence>
<evidence type="ECO:0008006" key="3">
    <source>
        <dbReference type="Google" id="ProtNLM"/>
    </source>
</evidence>
<accession>A0AAU9JBW7</accession>
<gene>
    <name evidence="1" type="ORF">BSTOLATCC_MIC38850</name>
</gene>
<protein>
    <recommendedName>
        <fullName evidence="3">Kelch motif family protein</fullName>
    </recommendedName>
</protein>
<dbReference type="SUPFAM" id="SSF117281">
    <property type="entry name" value="Kelch motif"/>
    <property type="match status" value="1"/>
</dbReference>
<dbReference type="InterPro" id="IPR015915">
    <property type="entry name" value="Kelch-typ_b-propeller"/>
</dbReference>
<organism evidence="1 2">
    <name type="scientific">Blepharisma stoltei</name>
    <dbReference type="NCBI Taxonomy" id="1481888"/>
    <lineage>
        <taxon>Eukaryota</taxon>
        <taxon>Sar</taxon>
        <taxon>Alveolata</taxon>
        <taxon>Ciliophora</taxon>
        <taxon>Postciliodesmatophora</taxon>
        <taxon>Heterotrichea</taxon>
        <taxon>Heterotrichida</taxon>
        <taxon>Blepharismidae</taxon>
        <taxon>Blepharisma</taxon>
    </lineage>
</organism>
<name>A0AAU9JBW7_9CILI</name>
<evidence type="ECO:0000313" key="1">
    <source>
        <dbReference type="EMBL" id="CAG9325601.1"/>
    </source>
</evidence>
<dbReference type="EMBL" id="CAJZBQ010000038">
    <property type="protein sequence ID" value="CAG9325601.1"/>
    <property type="molecule type" value="Genomic_DNA"/>
</dbReference>
<dbReference type="Gene3D" id="2.120.10.80">
    <property type="entry name" value="Kelch-type beta propeller"/>
    <property type="match status" value="1"/>
</dbReference>
<reference evidence="1" key="1">
    <citation type="submission" date="2021-09" db="EMBL/GenBank/DDBJ databases">
        <authorList>
            <consortium name="AG Swart"/>
            <person name="Singh M."/>
            <person name="Singh A."/>
            <person name="Seah K."/>
            <person name="Emmerich C."/>
        </authorList>
    </citation>
    <scope>NUCLEOTIDE SEQUENCE</scope>
    <source>
        <strain evidence="1">ATCC30299</strain>
    </source>
</reference>
<comment type="caution">
    <text evidence="1">The sequence shown here is derived from an EMBL/GenBank/DDBJ whole genome shotgun (WGS) entry which is preliminary data.</text>
</comment>
<dbReference type="AlphaFoldDB" id="A0AAU9JBW7"/>
<evidence type="ECO:0000313" key="2">
    <source>
        <dbReference type="Proteomes" id="UP001162131"/>
    </source>
</evidence>
<keyword evidence="2" id="KW-1185">Reference proteome</keyword>
<proteinExistence type="predicted"/>
<dbReference type="Proteomes" id="UP001162131">
    <property type="component" value="Unassembled WGS sequence"/>
</dbReference>